<sequence>MRSYLEPIKEDVFKETVNIRFNDINQGFSNFINGILEVDEKSSIEDDFEERFINFYKKVYEKNEVITDFYLKDIDETGVLKILEGLDYQDRLIILNELKYGDKTTLYFKIKDENIIRTIVSLSFRELLFCTTYFLGKDITIWGNYSRRFPVFFKDEEIIKEYKIIAKSCGLKISDY</sequence>
<dbReference type="OrthoDB" id="1952652at2"/>
<keyword evidence="2" id="KW-1185">Reference proteome</keyword>
<dbReference type="Proteomes" id="UP000184310">
    <property type="component" value="Unassembled WGS sequence"/>
</dbReference>
<dbReference type="STRING" id="1121302.SAMN02745163_00677"/>
<dbReference type="EMBL" id="FQZB01000004">
    <property type="protein sequence ID" value="SHI70289.1"/>
    <property type="molecule type" value="Genomic_DNA"/>
</dbReference>
<protein>
    <submittedName>
        <fullName evidence="1">Uncharacterized protein</fullName>
    </submittedName>
</protein>
<accession>A0A1M6DAV6</accession>
<organism evidence="1 2">
    <name type="scientific">Clostridium cavendishii DSM 21758</name>
    <dbReference type="NCBI Taxonomy" id="1121302"/>
    <lineage>
        <taxon>Bacteria</taxon>
        <taxon>Bacillati</taxon>
        <taxon>Bacillota</taxon>
        <taxon>Clostridia</taxon>
        <taxon>Eubacteriales</taxon>
        <taxon>Clostridiaceae</taxon>
        <taxon>Clostridium</taxon>
    </lineage>
</organism>
<dbReference type="AlphaFoldDB" id="A0A1M6DAV6"/>
<reference evidence="1 2" key="1">
    <citation type="submission" date="2016-11" db="EMBL/GenBank/DDBJ databases">
        <authorList>
            <person name="Jaros S."/>
            <person name="Januszkiewicz K."/>
            <person name="Wedrychowicz H."/>
        </authorList>
    </citation>
    <scope>NUCLEOTIDE SEQUENCE [LARGE SCALE GENOMIC DNA]</scope>
    <source>
        <strain evidence="1 2">DSM 21758</strain>
    </source>
</reference>
<evidence type="ECO:0000313" key="1">
    <source>
        <dbReference type="EMBL" id="SHI70289.1"/>
    </source>
</evidence>
<name>A0A1M6DAV6_9CLOT</name>
<proteinExistence type="predicted"/>
<dbReference type="RefSeq" id="WP_072985263.1">
    <property type="nucleotide sequence ID" value="NZ_FQZB01000004.1"/>
</dbReference>
<evidence type="ECO:0000313" key="2">
    <source>
        <dbReference type="Proteomes" id="UP000184310"/>
    </source>
</evidence>
<gene>
    <name evidence="1" type="ORF">SAMN02745163_00677</name>
</gene>